<comment type="caution">
    <text evidence="2">The sequence shown here is derived from an EMBL/GenBank/DDBJ whole genome shotgun (WGS) entry which is preliminary data.</text>
</comment>
<evidence type="ECO:0000256" key="1">
    <source>
        <dbReference type="SAM" id="Phobius"/>
    </source>
</evidence>
<dbReference type="EMBL" id="RDBE01000007">
    <property type="protein sequence ID" value="RLV49238.1"/>
    <property type="molecule type" value="Genomic_DNA"/>
</dbReference>
<evidence type="ECO:0000313" key="2">
    <source>
        <dbReference type="EMBL" id="RLV49238.1"/>
    </source>
</evidence>
<sequence>MEAAYSERLVPPLRWWVQATMSLAVIWLAMIVSTPAWLAWTGTGAFAAVTYGLLAYIGSARVVVTGAELRAGRAHIARGLLGTPVALDVAQTRRVLGVDADARAFLLSRPYLTTAVRVPVLDPADPAPYWLIASRHPERLVAALQG</sequence>
<evidence type="ECO:0000313" key="3">
    <source>
        <dbReference type="Proteomes" id="UP000281708"/>
    </source>
</evidence>
<dbReference type="InterPro" id="IPR021443">
    <property type="entry name" value="DUF3093"/>
</dbReference>
<reference evidence="2 3" key="1">
    <citation type="submission" date="2018-10" db="EMBL/GenBank/DDBJ databases">
        <title>Marmoricola sp. 4Q3S-7 whole genome shotgun sequence.</title>
        <authorList>
            <person name="Li F."/>
        </authorList>
    </citation>
    <scope>NUCLEOTIDE SEQUENCE [LARGE SCALE GENOMIC DNA]</scope>
    <source>
        <strain evidence="2 3">4Q3S-7</strain>
    </source>
</reference>
<accession>A0A3L8P476</accession>
<keyword evidence="1" id="KW-0812">Transmembrane</keyword>
<proteinExistence type="predicted"/>
<feature type="transmembrane region" description="Helical" evidence="1">
    <location>
        <begin position="15"/>
        <end position="38"/>
    </location>
</feature>
<gene>
    <name evidence="2" type="ORF">D9V37_11865</name>
</gene>
<protein>
    <submittedName>
        <fullName evidence="2">DUF3093 domain-containing protein</fullName>
    </submittedName>
</protein>
<feature type="transmembrane region" description="Helical" evidence="1">
    <location>
        <begin position="44"/>
        <end position="64"/>
    </location>
</feature>
<dbReference type="Proteomes" id="UP000281708">
    <property type="component" value="Unassembled WGS sequence"/>
</dbReference>
<dbReference type="OrthoDB" id="3217020at2"/>
<dbReference type="Pfam" id="PF11292">
    <property type="entry name" value="DUF3093"/>
    <property type="match status" value="1"/>
</dbReference>
<dbReference type="RefSeq" id="WP_121806340.1">
    <property type="nucleotide sequence ID" value="NZ_RDBE01000007.1"/>
</dbReference>
<keyword evidence="1" id="KW-1133">Transmembrane helix</keyword>
<dbReference type="AlphaFoldDB" id="A0A3L8P476"/>
<name>A0A3L8P476_9ACTN</name>
<keyword evidence="1" id="KW-0472">Membrane</keyword>
<organism evidence="2 3">
    <name type="scientific">Nocardioides mangrovicus</name>
    <dbReference type="NCBI Taxonomy" id="2478913"/>
    <lineage>
        <taxon>Bacteria</taxon>
        <taxon>Bacillati</taxon>
        <taxon>Actinomycetota</taxon>
        <taxon>Actinomycetes</taxon>
        <taxon>Propionibacteriales</taxon>
        <taxon>Nocardioidaceae</taxon>
        <taxon>Nocardioides</taxon>
    </lineage>
</organism>
<keyword evidence="3" id="KW-1185">Reference proteome</keyword>